<proteinExistence type="predicted"/>
<dbReference type="GO" id="GO:0043937">
    <property type="term" value="P:regulation of sporulation"/>
    <property type="evidence" value="ECO:0007669"/>
    <property type="project" value="InterPro"/>
</dbReference>
<gene>
    <name evidence="1" type="ORF">JCM9157_1791</name>
</gene>
<dbReference type="RefSeq" id="WP_081734110.1">
    <property type="nucleotide sequence ID" value="NZ_BAUV01000010.1"/>
</dbReference>
<name>W4QRI9_HALA3</name>
<dbReference type="InterPro" id="IPR053028">
    <property type="entry name" value="Spo0E-like_phosphatase"/>
</dbReference>
<dbReference type="InterPro" id="IPR037208">
    <property type="entry name" value="Spo0E-like_sf"/>
</dbReference>
<dbReference type="OrthoDB" id="2972613at2"/>
<dbReference type="GO" id="GO:0046983">
    <property type="term" value="F:protein dimerization activity"/>
    <property type="evidence" value="ECO:0007669"/>
    <property type="project" value="InterPro"/>
</dbReference>
<evidence type="ECO:0008006" key="3">
    <source>
        <dbReference type="Google" id="ProtNLM"/>
    </source>
</evidence>
<reference evidence="1 2" key="1">
    <citation type="journal article" date="2014" name="Genome Announc.">
        <title>Draft Genome Sequences of Three Alkaliphilic Bacillus Strains, Bacillus wakoensis JCM 9140T, Bacillus akibai JCM 9157T, and Bacillus hemicellulosilyticus JCM 9152T.</title>
        <authorList>
            <person name="Yuki M."/>
            <person name="Oshima K."/>
            <person name="Suda W."/>
            <person name="Oshida Y."/>
            <person name="Kitamura K."/>
            <person name="Iida T."/>
            <person name="Hattori M."/>
            <person name="Ohkuma M."/>
        </authorList>
    </citation>
    <scope>NUCLEOTIDE SEQUENCE [LARGE SCALE GENOMIC DNA]</scope>
    <source>
        <strain evidence="1 2">JCM 9157</strain>
    </source>
</reference>
<dbReference type="Gene3D" id="4.10.280.10">
    <property type="entry name" value="Helix-loop-helix DNA-binding domain"/>
    <property type="match status" value="1"/>
</dbReference>
<sequence>MSERLLDIIEIKRRELIELASLKGLSSQAVLALSQELDALLNHYNHMTTKENHFPK</sequence>
<dbReference type="InterPro" id="IPR036638">
    <property type="entry name" value="HLH_DNA-bd_sf"/>
</dbReference>
<dbReference type="Proteomes" id="UP000018896">
    <property type="component" value="Unassembled WGS sequence"/>
</dbReference>
<dbReference type="PANTHER" id="PTHR41263:SF1">
    <property type="entry name" value="ASPARTYL-PHOSPHATE PHOSPHATASE YISI"/>
    <property type="match status" value="1"/>
</dbReference>
<organism evidence="1 2">
    <name type="scientific">Halalkalibacter akibai (strain ATCC 43226 / DSM 21942 / CIP 109018 / JCM 9157 / 1139)</name>
    <name type="common">Bacillus akibai</name>
    <dbReference type="NCBI Taxonomy" id="1236973"/>
    <lineage>
        <taxon>Bacteria</taxon>
        <taxon>Bacillati</taxon>
        <taxon>Bacillota</taxon>
        <taxon>Bacilli</taxon>
        <taxon>Bacillales</taxon>
        <taxon>Bacillaceae</taxon>
        <taxon>Halalkalibacter</taxon>
    </lineage>
</organism>
<dbReference type="SUPFAM" id="SSF140500">
    <property type="entry name" value="BAS1536-like"/>
    <property type="match status" value="1"/>
</dbReference>
<protein>
    <recommendedName>
        <fullName evidence="3">Aspartyl-phosphate phosphatase Spo0E family protein</fullName>
    </recommendedName>
</protein>
<comment type="caution">
    <text evidence="1">The sequence shown here is derived from an EMBL/GenBank/DDBJ whole genome shotgun (WGS) entry which is preliminary data.</text>
</comment>
<evidence type="ECO:0000313" key="2">
    <source>
        <dbReference type="Proteomes" id="UP000018896"/>
    </source>
</evidence>
<dbReference type="EMBL" id="BAUV01000010">
    <property type="protein sequence ID" value="GAE34716.1"/>
    <property type="molecule type" value="Genomic_DNA"/>
</dbReference>
<dbReference type="PANTHER" id="PTHR41263">
    <property type="entry name" value="ASPARTYL-PHOSPHATE PHOSPHATASE YISI"/>
    <property type="match status" value="1"/>
</dbReference>
<dbReference type="Pfam" id="PF09388">
    <property type="entry name" value="SpoOE-like"/>
    <property type="match status" value="1"/>
</dbReference>
<evidence type="ECO:0000313" key="1">
    <source>
        <dbReference type="EMBL" id="GAE34716.1"/>
    </source>
</evidence>
<dbReference type="InterPro" id="IPR018540">
    <property type="entry name" value="Spo0E-like"/>
</dbReference>
<accession>W4QRI9</accession>
<keyword evidence="2" id="KW-1185">Reference proteome</keyword>
<dbReference type="AlphaFoldDB" id="W4QRI9"/>